<name>A0A835A8G3_9POAL</name>
<evidence type="ECO:0000313" key="3">
    <source>
        <dbReference type="Proteomes" id="UP000636709"/>
    </source>
</evidence>
<evidence type="ECO:0000256" key="1">
    <source>
        <dbReference type="SAM" id="MobiDB-lite"/>
    </source>
</evidence>
<dbReference type="Proteomes" id="UP000636709">
    <property type="component" value="Unassembled WGS sequence"/>
</dbReference>
<proteinExistence type="predicted"/>
<dbReference type="AlphaFoldDB" id="A0A835A8G3"/>
<sequence length="120" mass="12830">MAAQIPRCPTTPPTRTRHGPRPHGPQPRSPPPQPAAPALAQGACNPTRRGGAGRGVAPGRRGSEESRRSGARPAETTVPFLIAAALLSRAWVSERCDHWPPRIGGNTRRRRPHAVASHLN</sequence>
<reference evidence="2" key="1">
    <citation type="submission" date="2020-07" db="EMBL/GenBank/DDBJ databases">
        <title>Genome sequence and genetic diversity analysis of an under-domesticated orphan crop, white fonio (Digitaria exilis).</title>
        <authorList>
            <person name="Bennetzen J.L."/>
            <person name="Chen S."/>
            <person name="Ma X."/>
            <person name="Wang X."/>
            <person name="Yssel A.E.J."/>
            <person name="Chaluvadi S.R."/>
            <person name="Johnson M."/>
            <person name="Gangashetty P."/>
            <person name="Hamidou F."/>
            <person name="Sanogo M.D."/>
            <person name="Zwaenepoel A."/>
            <person name="Wallace J."/>
            <person name="Van De Peer Y."/>
            <person name="Van Deynze A."/>
        </authorList>
    </citation>
    <scope>NUCLEOTIDE SEQUENCE</scope>
    <source>
        <tissue evidence="2">Leaves</tissue>
    </source>
</reference>
<gene>
    <name evidence="2" type="ORF">HU200_059012</name>
</gene>
<organism evidence="2 3">
    <name type="scientific">Digitaria exilis</name>
    <dbReference type="NCBI Taxonomy" id="1010633"/>
    <lineage>
        <taxon>Eukaryota</taxon>
        <taxon>Viridiplantae</taxon>
        <taxon>Streptophyta</taxon>
        <taxon>Embryophyta</taxon>
        <taxon>Tracheophyta</taxon>
        <taxon>Spermatophyta</taxon>
        <taxon>Magnoliopsida</taxon>
        <taxon>Liliopsida</taxon>
        <taxon>Poales</taxon>
        <taxon>Poaceae</taxon>
        <taxon>PACMAD clade</taxon>
        <taxon>Panicoideae</taxon>
        <taxon>Panicodae</taxon>
        <taxon>Paniceae</taxon>
        <taxon>Anthephorinae</taxon>
        <taxon>Digitaria</taxon>
    </lineage>
</organism>
<feature type="region of interest" description="Disordered" evidence="1">
    <location>
        <begin position="1"/>
        <end position="78"/>
    </location>
</feature>
<keyword evidence="3" id="KW-1185">Reference proteome</keyword>
<dbReference type="EMBL" id="JACEFO010002479">
    <property type="protein sequence ID" value="KAF8658552.1"/>
    <property type="molecule type" value="Genomic_DNA"/>
</dbReference>
<protein>
    <submittedName>
        <fullName evidence="2">Uncharacterized protein</fullName>
    </submittedName>
</protein>
<feature type="region of interest" description="Disordered" evidence="1">
    <location>
        <begin position="97"/>
        <end position="120"/>
    </location>
</feature>
<comment type="caution">
    <text evidence="2">The sequence shown here is derived from an EMBL/GenBank/DDBJ whole genome shotgun (WGS) entry which is preliminary data.</text>
</comment>
<accession>A0A835A8G3</accession>
<feature type="compositionally biased region" description="Pro residues" evidence="1">
    <location>
        <begin position="22"/>
        <end position="35"/>
    </location>
</feature>
<evidence type="ECO:0000313" key="2">
    <source>
        <dbReference type="EMBL" id="KAF8658552.1"/>
    </source>
</evidence>